<comment type="similarity">
    <text evidence="2">Belongs to the binding-protein-dependent transport system permease family. HisMQ subfamily.</text>
</comment>
<feature type="transmembrane region" description="Helical" evidence="7">
    <location>
        <begin position="233"/>
        <end position="252"/>
    </location>
</feature>
<feature type="transmembrane region" description="Helical" evidence="7">
    <location>
        <begin position="72"/>
        <end position="91"/>
    </location>
</feature>
<protein>
    <submittedName>
        <fullName evidence="9">Amino acid ABC transporter membrane protein 1 (PAAT family)</fullName>
    </submittedName>
</protein>
<keyword evidence="4" id="KW-0029">Amino-acid transport</keyword>
<dbReference type="GO" id="GO:0055085">
    <property type="term" value="P:transmembrane transport"/>
    <property type="evidence" value="ECO:0007669"/>
    <property type="project" value="InterPro"/>
</dbReference>
<organism evidence="9 10">
    <name type="scientific">Pseudoroseicyclus aestuarii</name>
    <dbReference type="NCBI Taxonomy" id="1795041"/>
    <lineage>
        <taxon>Bacteria</taxon>
        <taxon>Pseudomonadati</taxon>
        <taxon>Pseudomonadota</taxon>
        <taxon>Alphaproteobacteria</taxon>
        <taxon>Rhodobacterales</taxon>
        <taxon>Paracoccaceae</taxon>
        <taxon>Pseudoroseicyclus</taxon>
    </lineage>
</organism>
<gene>
    <name evidence="9" type="ORF">DFP88_10850</name>
</gene>
<dbReference type="GO" id="GO:0005886">
    <property type="term" value="C:plasma membrane"/>
    <property type="evidence" value="ECO:0007669"/>
    <property type="project" value="UniProtKB-SubCell"/>
</dbReference>
<proteinExistence type="inferred from homology"/>
<feature type="transmembrane region" description="Helical" evidence="7">
    <location>
        <begin position="338"/>
        <end position="359"/>
    </location>
</feature>
<keyword evidence="7" id="KW-0813">Transport</keyword>
<dbReference type="Proteomes" id="UP000248311">
    <property type="component" value="Unassembled WGS sequence"/>
</dbReference>
<dbReference type="AlphaFoldDB" id="A0A318SSW4"/>
<feature type="transmembrane region" description="Helical" evidence="7">
    <location>
        <begin position="191"/>
        <end position="213"/>
    </location>
</feature>
<dbReference type="CDD" id="cd06261">
    <property type="entry name" value="TM_PBP2"/>
    <property type="match status" value="1"/>
</dbReference>
<dbReference type="Gene3D" id="1.10.3720.10">
    <property type="entry name" value="MetI-like"/>
    <property type="match status" value="1"/>
</dbReference>
<evidence type="ECO:0000313" key="9">
    <source>
        <dbReference type="EMBL" id="PYE81207.1"/>
    </source>
</evidence>
<dbReference type="PANTHER" id="PTHR30614:SF37">
    <property type="entry name" value="AMINO-ACID ABC TRANSPORTER PERMEASE PROTEIN YHDX-RELATED"/>
    <property type="match status" value="1"/>
</dbReference>
<name>A0A318SSW4_9RHOB</name>
<dbReference type="GO" id="GO:0006865">
    <property type="term" value="P:amino acid transport"/>
    <property type="evidence" value="ECO:0007669"/>
    <property type="project" value="UniProtKB-KW"/>
</dbReference>
<dbReference type="PROSITE" id="PS50928">
    <property type="entry name" value="ABC_TM1"/>
    <property type="match status" value="1"/>
</dbReference>
<keyword evidence="6 7" id="KW-0472">Membrane</keyword>
<dbReference type="InterPro" id="IPR035906">
    <property type="entry name" value="MetI-like_sf"/>
</dbReference>
<dbReference type="SUPFAM" id="SSF161098">
    <property type="entry name" value="MetI-like"/>
    <property type="match status" value="1"/>
</dbReference>
<evidence type="ECO:0000259" key="8">
    <source>
        <dbReference type="PROSITE" id="PS50928"/>
    </source>
</evidence>
<feature type="transmembrane region" description="Helical" evidence="7">
    <location>
        <begin position="12"/>
        <end position="32"/>
    </location>
</feature>
<dbReference type="PANTHER" id="PTHR30614">
    <property type="entry name" value="MEMBRANE COMPONENT OF AMINO ACID ABC TRANSPORTER"/>
    <property type="match status" value="1"/>
</dbReference>
<reference evidence="9 10" key="1">
    <citation type="submission" date="2018-06" db="EMBL/GenBank/DDBJ databases">
        <title>Genomic Encyclopedia of Type Strains, Phase III (KMG-III): the genomes of soil and plant-associated and newly described type strains.</title>
        <authorList>
            <person name="Whitman W."/>
        </authorList>
    </citation>
    <scope>NUCLEOTIDE SEQUENCE [LARGE SCALE GENOMIC DNA]</scope>
    <source>
        <strain evidence="9 10">CECT 9025</strain>
    </source>
</reference>
<feature type="transmembrane region" description="Helical" evidence="7">
    <location>
        <begin position="112"/>
        <end position="130"/>
    </location>
</feature>
<dbReference type="OrthoDB" id="9808531at2"/>
<comment type="caution">
    <text evidence="9">The sequence shown here is derived from an EMBL/GenBank/DDBJ whole genome shotgun (WGS) entry which is preliminary data.</text>
</comment>
<comment type="subcellular location">
    <subcellularLocation>
        <location evidence="1 7">Cell membrane</location>
        <topology evidence="1 7">Multi-pass membrane protein</topology>
    </subcellularLocation>
</comment>
<evidence type="ECO:0000256" key="5">
    <source>
        <dbReference type="ARBA" id="ARBA00022989"/>
    </source>
</evidence>
<keyword evidence="10" id="KW-1185">Reference proteome</keyword>
<evidence type="ECO:0000256" key="6">
    <source>
        <dbReference type="ARBA" id="ARBA00023136"/>
    </source>
</evidence>
<keyword evidence="3 7" id="KW-0812">Transmembrane</keyword>
<evidence type="ECO:0000313" key="10">
    <source>
        <dbReference type="Proteomes" id="UP000248311"/>
    </source>
</evidence>
<feature type="transmembrane region" description="Helical" evidence="7">
    <location>
        <begin position="150"/>
        <end position="179"/>
    </location>
</feature>
<keyword evidence="5 7" id="KW-1133">Transmembrane helix</keyword>
<evidence type="ECO:0000256" key="4">
    <source>
        <dbReference type="ARBA" id="ARBA00022970"/>
    </source>
</evidence>
<evidence type="ECO:0000256" key="3">
    <source>
        <dbReference type="ARBA" id="ARBA00022692"/>
    </source>
</evidence>
<accession>A0A318SSW4</accession>
<dbReference type="Pfam" id="PF00528">
    <property type="entry name" value="BPD_transp_1"/>
    <property type="match status" value="1"/>
</dbReference>
<sequence length="368" mass="39890">MLRSLWFSSRVRGWAAQAAFLGGLLAMLWWLAGNTAQNLAIRGIRTGFDYLSRPTGFPISESVVRYSPSDSYFWAYVVGVTNTLGLFVGLARRSEHPLLSRMADIYVTLMRNIPVVVQLLFWYGIAISLFPPPAQALNPLPGLFLTLRGVYAPSLVLGPWGGVLIAACLVLAIATIVLMRRPQAAALRLPVRIAVGIAGWIVAAWGLSVLLSHPLSLQSPELRGLNFTGGLQLSPEFAAIIFGLTIYTAAYIGEIIRGGIEAVGKGQWEGGRALGLTERQIMFKVILPQALRVIVPPLTSQYLSTVKNTTLAVAVGYPELGLVVNTVINQTGQAIESILVMLGVFLTISLSVSLFMNWYNARVALVSR</sequence>
<feature type="domain" description="ABC transmembrane type-1" evidence="8">
    <location>
        <begin position="67"/>
        <end position="356"/>
    </location>
</feature>
<dbReference type="InterPro" id="IPR043429">
    <property type="entry name" value="ArtM/GltK/GlnP/TcyL/YhdX-like"/>
</dbReference>
<evidence type="ECO:0000256" key="1">
    <source>
        <dbReference type="ARBA" id="ARBA00004651"/>
    </source>
</evidence>
<dbReference type="EMBL" id="QJTE01000008">
    <property type="protein sequence ID" value="PYE81207.1"/>
    <property type="molecule type" value="Genomic_DNA"/>
</dbReference>
<evidence type="ECO:0000256" key="2">
    <source>
        <dbReference type="ARBA" id="ARBA00010072"/>
    </source>
</evidence>
<dbReference type="RefSeq" id="WP_110815594.1">
    <property type="nucleotide sequence ID" value="NZ_QJTE01000008.1"/>
</dbReference>
<evidence type="ECO:0000256" key="7">
    <source>
        <dbReference type="RuleBase" id="RU363032"/>
    </source>
</evidence>
<dbReference type="InterPro" id="IPR000515">
    <property type="entry name" value="MetI-like"/>
</dbReference>